<dbReference type="Pfam" id="PF01381">
    <property type="entry name" value="HTH_3"/>
    <property type="match status" value="1"/>
</dbReference>
<dbReference type="PANTHER" id="PTHR46558:SF11">
    <property type="entry name" value="HTH-TYPE TRANSCRIPTIONAL REGULATOR XRE"/>
    <property type="match status" value="1"/>
</dbReference>
<dbReference type="SMART" id="SM00530">
    <property type="entry name" value="HTH_XRE"/>
    <property type="match status" value="1"/>
</dbReference>
<dbReference type="PANTHER" id="PTHR46558">
    <property type="entry name" value="TRACRIPTIONAL REGULATORY PROTEIN-RELATED-RELATED"/>
    <property type="match status" value="1"/>
</dbReference>
<reference evidence="3 4" key="1">
    <citation type="submission" date="2020-08" db="EMBL/GenBank/DDBJ databases">
        <title>Genome public.</title>
        <authorList>
            <person name="Liu C."/>
            <person name="Sun Q."/>
        </authorList>
    </citation>
    <scope>NUCLEOTIDE SEQUENCE [LARGE SCALE GENOMIC DNA]</scope>
    <source>
        <strain evidence="3 4">New-38</strain>
    </source>
</reference>
<evidence type="ECO:0000313" key="3">
    <source>
        <dbReference type="EMBL" id="MBC5730426.1"/>
    </source>
</evidence>
<dbReference type="Gene3D" id="1.10.260.40">
    <property type="entry name" value="lambda repressor-like DNA-binding domains"/>
    <property type="match status" value="1"/>
</dbReference>
<feature type="domain" description="HTH cro/C1-type" evidence="2">
    <location>
        <begin position="7"/>
        <end position="61"/>
    </location>
</feature>
<name>A0ABR7HSJ9_9FIRM</name>
<evidence type="ECO:0000256" key="1">
    <source>
        <dbReference type="ARBA" id="ARBA00023125"/>
    </source>
</evidence>
<evidence type="ECO:0000313" key="4">
    <source>
        <dbReference type="Proteomes" id="UP000660021"/>
    </source>
</evidence>
<dbReference type="RefSeq" id="WP_186963333.1">
    <property type="nucleotide sequence ID" value="NZ_JACOPR010000003.1"/>
</dbReference>
<dbReference type="InterPro" id="IPR001387">
    <property type="entry name" value="Cro/C1-type_HTH"/>
</dbReference>
<dbReference type="SUPFAM" id="SSF47413">
    <property type="entry name" value="lambda repressor-like DNA-binding domains"/>
    <property type="match status" value="1"/>
</dbReference>
<evidence type="ECO:0000259" key="2">
    <source>
        <dbReference type="PROSITE" id="PS50943"/>
    </source>
</evidence>
<dbReference type="Proteomes" id="UP000660021">
    <property type="component" value="Unassembled WGS sequence"/>
</dbReference>
<dbReference type="PROSITE" id="PS50943">
    <property type="entry name" value="HTH_CROC1"/>
    <property type="match status" value="1"/>
</dbReference>
<dbReference type="EMBL" id="JACOPR010000003">
    <property type="protein sequence ID" value="MBC5730426.1"/>
    <property type="molecule type" value="Genomic_DNA"/>
</dbReference>
<sequence length="352" mass="40672">MKIGTIIREKRKELSLTQEQLADLLGVSAPAVHKWEKGTTYPDITTLPALARVLHTDLNTLLSFQEDLTAEEIAHFTDDLDRLVREEGYEAAFQRGMDEIHQYPNCEALIYSVVFYLDGARFLYGLPNPDDYTDRLMPFYDTMSHSQTPEIRDAALSMCIAYHRNRKDFVRAEELINTIPSTHIDKEEQLASLYTQQEKREDAQRLWEHRILQSATELQTALIHLMEIAEKEDRPQDAQFCADTYQQVSSLLHVTKWIPYTAKFQLASLRQDRAACLSALRNILPVLKEPWTPQTCPLYRHMGDGDLTALAQSLYDRIIEDLEHSEEFAFFRGSPEYEQLRPLLNEMSDSGK</sequence>
<gene>
    <name evidence="3" type="ORF">H8S34_06220</name>
</gene>
<comment type="caution">
    <text evidence="3">The sequence shown here is derived from an EMBL/GenBank/DDBJ whole genome shotgun (WGS) entry which is preliminary data.</text>
</comment>
<keyword evidence="4" id="KW-1185">Reference proteome</keyword>
<dbReference type="InterPro" id="IPR010982">
    <property type="entry name" value="Lambda_DNA-bd_dom_sf"/>
</dbReference>
<dbReference type="CDD" id="cd00093">
    <property type="entry name" value="HTH_XRE"/>
    <property type="match status" value="1"/>
</dbReference>
<accession>A0ABR7HSJ9</accession>
<proteinExistence type="predicted"/>
<keyword evidence="1" id="KW-0238">DNA-binding</keyword>
<protein>
    <submittedName>
        <fullName evidence="3">Helix-turn-helix transcriptional regulator</fullName>
    </submittedName>
</protein>
<organism evidence="3 4">
    <name type="scientific">Pseudoflavonifractor hominis</name>
    <dbReference type="NCBI Taxonomy" id="2763059"/>
    <lineage>
        <taxon>Bacteria</taxon>
        <taxon>Bacillati</taxon>
        <taxon>Bacillota</taxon>
        <taxon>Clostridia</taxon>
        <taxon>Eubacteriales</taxon>
        <taxon>Oscillospiraceae</taxon>
        <taxon>Pseudoflavonifractor</taxon>
    </lineage>
</organism>